<dbReference type="SMART" id="SM00408">
    <property type="entry name" value="IGc2"/>
    <property type="match status" value="2"/>
</dbReference>
<evidence type="ECO:0000313" key="5">
    <source>
        <dbReference type="Proteomes" id="UP000596742"/>
    </source>
</evidence>
<dbReference type="InterPro" id="IPR036179">
    <property type="entry name" value="Ig-like_dom_sf"/>
</dbReference>
<dbReference type="Gene3D" id="2.60.40.10">
    <property type="entry name" value="Immunoglobulins"/>
    <property type="match status" value="2"/>
</dbReference>
<dbReference type="Pfam" id="PF00059">
    <property type="entry name" value="Lectin_C"/>
    <property type="match status" value="1"/>
</dbReference>
<dbReference type="Gene3D" id="3.10.100.10">
    <property type="entry name" value="Mannose-Binding Protein A, subunit A"/>
    <property type="match status" value="1"/>
</dbReference>
<dbReference type="PANTHER" id="PTHR45889">
    <property type="entry name" value="IG-LIKE DOMAIN-CONTAINING PROTEIN"/>
    <property type="match status" value="1"/>
</dbReference>
<dbReference type="PANTHER" id="PTHR45889:SF8">
    <property type="entry name" value="IG-LIKE DOMAIN-CONTAINING PROTEIN"/>
    <property type="match status" value="1"/>
</dbReference>
<organism evidence="4 5">
    <name type="scientific">Mytilus galloprovincialis</name>
    <name type="common">Mediterranean mussel</name>
    <dbReference type="NCBI Taxonomy" id="29158"/>
    <lineage>
        <taxon>Eukaryota</taxon>
        <taxon>Metazoa</taxon>
        <taxon>Spiralia</taxon>
        <taxon>Lophotrochozoa</taxon>
        <taxon>Mollusca</taxon>
        <taxon>Bivalvia</taxon>
        <taxon>Autobranchia</taxon>
        <taxon>Pteriomorphia</taxon>
        <taxon>Mytilida</taxon>
        <taxon>Mytiloidea</taxon>
        <taxon>Mytilidae</taxon>
        <taxon>Mytilinae</taxon>
        <taxon>Mytilus</taxon>
    </lineage>
</organism>
<dbReference type="SUPFAM" id="SSF56436">
    <property type="entry name" value="C-type lectin-like"/>
    <property type="match status" value="1"/>
</dbReference>
<dbReference type="InterPro" id="IPR003598">
    <property type="entry name" value="Ig_sub2"/>
</dbReference>
<dbReference type="InterPro" id="IPR016187">
    <property type="entry name" value="CTDL_fold"/>
</dbReference>
<dbReference type="SMART" id="SM00409">
    <property type="entry name" value="IG"/>
    <property type="match status" value="2"/>
</dbReference>
<keyword evidence="5" id="KW-1185">Reference proteome</keyword>
<accession>A0A8B6HBR4</accession>
<feature type="domain" description="Ig-like" evidence="3">
    <location>
        <begin position="313"/>
        <end position="406"/>
    </location>
</feature>
<dbReference type="CDD" id="cd00037">
    <property type="entry name" value="CLECT"/>
    <property type="match status" value="1"/>
</dbReference>
<dbReference type="AlphaFoldDB" id="A0A8B6HBR4"/>
<feature type="chain" id="PRO_5032805894" evidence="1">
    <location>
        <begin position="19"/>
        <end position="424"/>
    </location>
</feature>
<feature type="domain" description="C-type lectin" evidence="2">
    <location>
        <begin position="102"/>
        <end position="215"/>
    </location>
</feature>
<reference evidence="4" key="1">
    <citation type="submission" date="2018-11" db="EMBL/GenBank/DDBJ databases">
        <authorList>
            <person name="Alioto T."/>
            <person name="Alioto T."/>
        </authorList>
    </citation>
    <scope>NUCLEOTIDE SEQUENCE</scope>
</reference>
<dbReference type="OrthoDB" id="6062911at2759"/>
<dbReference type="Pfam" id="PF13927">
    <property type="entry name" value="Ig_3"/>
    <property type="match status" value="1"/>
</dbReference>
<gene>
    <name evidence="4" type="ORF">MGAL_10B044437</name>
</gene>
<evidence type="ECO:0000259" key="2">
    <source>
        <dbReference type="PROSITE" id="PS50041"/>
    </source>
</evidence>
<feature type="signal peptide" evidence="1">
    <location>
        <begin position="1"/>
        <end position="18"/>
    </location>
</feature>
<evidence type="ECO:0000256" key="1">
    <source>
        <dbReference type="SAM" id="SignalP"/>
    </source>
</evidence>
<dbReference type="Proteomes" id="UP000596742">
    <property type="component" value="Unassembled WGS sequence"/>
</dbReference>
<dbReference type="EMBL" id="UYJE01009749">
    <property type="protein sequence ID" value="VDI76425.1"/>
    <property type="molecule type" value="Genomic_DNA"/>
</dbReference>
<sequence>MIFVPIILLMVICKYVASMPCLSNESKKDFDDSRIALKDMENHLGNTVKKLENGFKKITASIEDQLGVVKDALSNVGEKVKKVDSDFQVLGKDFKKTKWHKYNGHCYYYGLDSQTWFTAERKCRDIGGYIAKIGDEKENKQIFANKPSSSNHYWIGLTDLNEGEYRWTFDQTKATYLPWHSSYGKKNNGYNCGGIFNSGKWFDHPCNTKLTLSVNKTSYITVFGTPVTLECIVKWDGGFDSIHVYWTKANIDNQLIYMNAGYPGTEGMTKDDPSLTITFPTFGDNGKYSCSAKDYSSNLTSQPINLKVIGGTPFVTTDNTTKIVEYGQNVTLECNITSIPEQSNVYWKKKTDDIATEITSETHNVIGVTLTEPSLTILKATKFDSGEYACYATNLIGTGKSNFTFVMVVGGKIHSYSISWKSYR</sequence>
<dbReference type="InterPro" id="IPR001304">
    <property type="entry name" value="C-type_lectin-like"/>
</dbReference>
<dbReference type="CDD" id="cd00096">
    <property type="entry name" value="Ig"/>
    <property type="match status" value="1"/>
</dbReference>
<dbReference type="PROSITE" id="PS50835">
    <property type="entry name" value="IG_LIKE"/>
    <property type="match status" value="2"/>
</dbReference>
<feature type="domain" description="Ig-like" evidence="3">
    <location>
        <begin position="205"/>
        <end position="307"/>
    </location>
</feature>
<dbReference type="SMART" id="SM00034">
    <property type="entry name" value="CLECT"/>
    <property type="match status" value="1"/>
</dbReference>
<protein>
    <submittedName>
        <fullName evidence="4">Uncharacterized protein</fullName>
    </submittedName>
</protein>
<name>A0A8B6HBR4_MYTGA</name>
<dbReference type="InterPro" id="IPR016186">
    <property type="entry name" value="C-type_lectin-like/link_sf"/>
</dbReference>
<evidence type="ECO:0000259" key="3">
    <source>
        <dbReference type="PROSITE" id="PS50835"/>
    </source>
</evidence>
<proteinExistence type="predicted"/>
<evidence type="ECO:0000313" key="4">
    <source>
        <dbReference type="EMBL" id="VDI76425.1"/>
    </source>
</evidence>
<dbReference type="PROSITE" id="PS50041">
    <property type="entry name" value="C_TYPE_LECTIN_2"/>
    <property type="match status" value="1"/>
</dbReference>
<comment type="caution">
    <text evidence="4">The sequence shown here is derived from an EMBL/GenBank/DDBJ whole genome shotgun (WGS) entry which is preliminary data.</text>
</comment>
<dbReference type="InterPro" id="IPR007110">
    <property type="entry name" value="Ig-like_dom"/>
</dbReference>
<dbReference type="SUPFAM" id="SSF48726">
    <property type="entry name" value="Immunoglobulin"/>
    <property type="match status" value="2"/>
</dbReference>
<dbReference type="InterPro" id="IPR013783">
    <property type="entry name" value="Ig-like_fold"/>
</dbReference>
<dbReference type="InterPro" id="IPR003599">
    <property type="entry name" value="Ig_sub"/>
</dbReference>
<keyword evidence="1" id="KW-0732">Signal</keyword>